<protein>
    <submittedName>
        <fullName evidence="3">GGT1-like protein</fullName>
    </submittedName>
</protein>
<evidence type="ECO:0000313" key="3">
    <source>
        <dbReference type="EMBL" id="WAR02704.1"/>
    </source>
</evidence>
<accession>A0ABY7E2P7</accession>
<evidence type="ECO:0000256" key="2">
    <source>
        <dbReference type="SAM" id="Phobius"/>
    </source>
</evidence>
<reference evidence="3" key="1">
    <citation type="submission" date="2022-11" db="EMBL/GenBank/DDBJ databases">
        <title>Centuries of genome instability and evolution in soft-shell clam transmissible cancer (bioRxiv).</title>
        <authorList>
            <person name="Hart S.F.M."/>
            <person name="Yonemitsu M.A."/>
            <person name="Giersch R.M."/>
            <person name="Beal B.F."/>
            <person name="Arriagada G."/>
            <person name="Davis B.W."/>
            <person name="Ostrander E.A."/>
            <person name="Goff S.P."/>
            <person name="Metzger M.J."/>
        </authorList>
    </citation>
    <scope>NUCLEOTIDE SEQUENCE</scope>
    <source>
        <strain evidence="3">MELC-2E11</strain>
        <tissue evidence="3">Siphon/mantle</tissue>
    </source>
</reference>
<dbReference type="Pfam" id="PF01019">
    <property type="entry name" value="G_glu_transpept"/>
    <property type="match status" value="1"/>
</dbReference>
<dbReference type="SUPFAM" id="SSF56235">
    <property type="entry name" value="N-terminal nucleophile aminohydrolases (Ntn hydrolases)"/>
    <property type="match status" value="1"/>
</dbReference>
<evidence type="ECO:0000256" key="1">
    <source>
        <dbReference type="SAM" id="MobiDB-lite"/>
    </source>
</evidence>
<dbReference type="Gene3D" id="1.10.246.130">
    <property type="match status" value="1"/>
</dbReference>
<sequence length="637" mass="70127">MSEEETRNPETPPAAQDPLFSVHDKKDYTEKPRTCKVCHCTRNRMICITVVLVMLLLYGIGLAIGLAVGLSRKNSKAVPDGVGEQHIQVPIGAVVSDHEACSDVGRDILDRQGTAVDAAIATLICNGVRTPQSMGIGGGMFMVIYDRNARDAYTVDGREVAPGDITEAIYQNMTNHNVNARRIAVPGELKAYKYAHEHYGRLPWADLFAPTITMLREGFPLSLDTGTALQIVISRLEQRGQTLLEYPSICNIFCSDRETGEPLKAGDIHYWPNLADTLQGVADHGPDHIYNSPLTRTLVKEIQDADGVLDVKDFILNYNVVTDPPVYVELGNLTLYTMPGATGGPLVALALNILKRGFAWEDVDLESSEDVGLMYHAIIEALKFADADSLKIEDPLFNPDMTKVIGKMTSEEYADILRTKFTDKTHDYSYYADAMRSYDDHVGTSHVSVLSPYGDAVSVTSTVNWYFGSMFASNSTGIIWNNEMDDFTTQGADRINRIEPLKRPRSSMAPCIVVDNEGKVKMVVGAAGGSKIATTVAQVLVKTLLVDVPFNEVGDSKRFHPLVFENSISIERDFPKDILDELHGRGHKTTEFTGNKFTVLEAIFVSEDGEMKGYADPRKPSGKASYVFKTVTSMTKS</sequence>
<keyword evidence="2" id="KW-0472">Membrane</keyword>
<dbReference type="InterPro" id="IPR043138">
    <property type="entry name" value="GGT_lsub"/>
</dbReference>
<feature type="transmembrane region" description="Helical" evidence="2">
    <location>
        <begin position="46"/>
        <end position="70"/>
    </location>
</feature>
<keyword evidence="2" id="KW-1133">Transmembrane helix</keyword>
<proteinExistence type="predicted"/>
<name>A0ABY7E2P7_MYAAR</name>
<dbReference type="PANTHER" id="PTHR11686:SF9">
    <property type="entry name" value="RE13973P"/>
    <property type="match status" value="1"/>
</dbReference>
<organism evidence="3 4">
    <name type="scientific">Mya arenaria</name>
    <name type="common">Soft-shell clam</name>
    <dbReference type="NCBI Taxonomy" id="6604"/>
    <lineage>
        <taxon>Eukaryota</taxon>
        <taxon>Metazoa</taxon>
        <taxon>Spiralia</taxon>
        <taxon>Lophotrochozoa</taxon>
        <taxon>Mollusca</taxon>
        <taxon>Bivalvia</taxon>
        <taxon>Autobranchia</taxon>
        <taxon>Heteroconchia</taxon>
        <taxon>Euheterodonta</taxon>
        <taxon>Imparidentia</taxon>
        <taxon>Neoheterodontei</taxon>
        <taxon>Myida</taxon>
        <taxon>Myoidea</taxon>
        <taxon>Myidae</taxon>
        <taxon>Mya</taxon>
    </lineage>
</organism>
<feature type="region of interest" description="Disordered" evidence="1">
    <location>
        <begin position="1"/>
        <end position="23"/>
    </location>
</feature>
<dbReference type="InterPro" id="IPR043137">
    <property type="entry name" value="GGT_ssub_C"/>
</dbReference>
<dbReference type="InterPro" id="IPR000101">
    <property type="entry name" value="GGT_peptidase"/>
</dbReference>
<evidence type="ECO:0000313" key="4">
    <source>
        <dbReference type="Proteomes" id="UP001164746"/>
    </source>
</evidence>
<keyword evidence="4" id="KW-1185">Reference proteome</keyword>
<dbReference type="Gene3D" id="3.60.20.40">
    <property type="match status" value="1"/>
</dbReference>
<dbReference type="EMBL" id="CP111015">
    <property type="protein sequence ID" value="WAR02704.1"/>
    <property type="molecule type" value="Genomic_DNA"/>
</dbReference>
<dbReference type="Proteomes" id="UP001164746">
    <property type="component" value="Chromosome 4"/>
</dbReference>
<dbReference type="PANTHER" id="PTHR11686">
    <property type="entry name" value="GAMMA GLUTAMYL TRANSPEPTIDASE"/>
    <property type="match status" value="1"/>
</dbReference>
<gene>
    <name evidence="3" type="ORF">MAR_009262</name>
</gene>
<dbReference type="InterPro" id="IPR029055">
    <property type="entry name" value="Ntn_hydrolases_N"/>
</dbReference>
<dbReference type="PRINTS" id="PR01210">
    <property type="entry name" value="GGTRANSPTASE"/>
</dbReference>
<keyword evidence="2" id="KW-0812">Transmembrane</keyword>